<dbReference type="Proteomes" id="UP000315289">
    <property type="component" value="Unassembled WGS sequence"/>
</dbReference>
<feature type="region of interest" description="Disordered" evidence="1">
    <location>
        <begin position="28"/>
        <end position="72"/>
    </location>
</feature>
<accession>A0A557SZB1</accession>
<protein>
    <submittedName>
        <fullName evidence="2">Uncharacterized protein</fullName>
    </submittedName>
</protein>
<organism evidence="2 3">
    <name type="scientific">Candidatus Nitrosocosmicus arcticus</name>
    <dbReference type="NCBI Taxonomy" id="2035267"/>
    <lineage>
        <taxon>Archaea</taxon>
        <taxon>Nitrososphaerota</taxon>
        <taxon>Nitrososphaeria</taxon>
        <taxon>Nitrososphaerales</taxon>
        <taxon>Nitrososphaeraceae</taxon>
        <taxon>Candidatus Nitrosocosmicus</taxon>
    </lineage>
</organism>
<keyword evidence="3" id="KW-1185">Reference proteome</keyword>
<proteinExistence type="predicted"/>
<evidence type="ECO:0000256" key="1">
    <source>
        <dbReference type="SAM" id="MobiDB-lite"/>
    </source>
</evidence>
<evidence type="ECO:0000313" key="3">
    <source>
        <dbReference type="Proteomes" id="UP000315289"/>
    </source>
</evidence>
<sequence>MHALKLILLVCILATVTFISGTVALSPQINANTPTTSELPATVGNESNSDLGLSNSTVPAENTTTVTPVSPI</sequence>
<comment type="caution">
    <text evidence="2">The sequence shown here is derived from an EMBL/GenBank/DDBJ whole genome shotgun (WGS) entry which is preliminary data.</text>
</comment>
<dbReference type="OrthoDB" id="375926at2157"/>
<reference evidence="2 3" key="1">
    <citation type="journal article" date="2019" name="Front. Microbiol.">
        <title>Ammonia Oxidation by the Arctic Terrestrial Thaumarchaeote Candidatus Nitrosocosmicus arcticus Is Stimulated by Increasing Temperatures.</title>
        <authorList>
            <person name="Alves R.J.E."/>
            <person name="Kerou M."/>
            <person name="Zappe A."/>
            <person name="Bittner R."/>
            <person name="Abby S.S."/>
            <person name="Schmidt H.A."/>
            <person name="Pfeifer K."/>
            <person name="Schleper C."/>
        </authorList>
    </citation>
    <scope>NUCLEOTIDE SEQUENCE [LARGE SCALE GENOMIC DNA]</scope>
    <source>
        <strain evidence="2 3">Kfb</strain>
    </source>
</reference>
<gene>
    <name evidence="2" type="ORF">NARC_10354</name>
</gene>
<dbReference type="AlphaFoldDB" id="A0A557SZB1"/>
<evidence type="ECO:0000313" key="2">
    <source>
        <dbReference type="EMBL" id="TVP41948.1"/>
    </source>
</evidence>
<dbReference type="RefSeq" id="WP_144728468.1">
    <property type="nucleotide sequence ID" value="NZ_ML675578.1"/>
</dbReference>
<name>A0A557SZB1_9ARCH</name>
<dbReference type="EMBL" id="VOAH01000001">
    <property type="protein sequence ID" value="TVP41948.1"/>
    <property type="molecule type" value="Genomic_DNA"/>
</dbReference>